<proteinExistence type="predicted"/>
<dbReference type="GeneID" id="37163675"/>
<dbReference type="RefSeq" id="XP_025515149.1">
    <property type="nucleotide sequence ID" value="XM_025660273.1"/>
</dbReference>
<gene>
    <name evidence="1" type="ORF">BO85DRAFT_449951</name>
</gene>
<accession>A0A8G1R139</accession>
<keyword evidence="2" id="KW-1185">Reference proteome</keyword>
<evidence type="ECO:0000313" key="2">
    <source>
        <dbReference type="Proteomes" id="UP000249526"/>
    </source>
</evidence>
<protein>
    <submittedName>
        <fullName evidence="1">Uncharacterized protein</fullName>
    </submittedName>
</protein>
<evidence type="ECO:0000313" key="1">
    <source>
        <dbReference type="EMBL" id="RAH57227.1"/>
    </source>
</evidence>
<sequence length="124" mass="13941">MGNNPPNLHLRQQPIPVKRAALPAYSNNGSHIRLEGLETFLQGVIPQAEAISDGVAQVNIDVSTSGVYADIQDGKIFHFSSLPRQVRLIYEIDESGDIVRWCTRYLRRPNTPSRLRLLNGRFNC</sequence>
<dbReference type="EMBL" id="KZ825063">
    <property type="protein sequence ID" value="RAH57227.1"/>
    <property type="molecule type" value="Genomic_DNA"/>
</dbReference>
<name>A0A8G1R139_9EURO</name>
<dbReference type="Proteomes" id="UP000249526">
    <property type="component" value="Unassembled WGS sequence"/>
</dbReference>
<organism evidence="1 2">
    <name type="scientific">Aspergillus piperis CBS 112811</name>
    <dbReference type="NCBI Taxonomy" id="1448313"/>
    <lineage>
        <taxon>Eukaryota</taxon>
        <taxon>Fungi</taxon>
        <taxon>Dikarya</taxon>
        <taxon>Ascomycota</taxon>
        <taxon>Pezizomycotina</taxon>
        <taxon>Eurotiomycetes</taxon>
        <taxon>Eurotiomycetidae</taxon>
        <taxon>Eurotiales</taxon>
        <taxon>Aspergillaceae</taxon>
        <taxon>Aspergillus</taxon>
        <taxon>Aspergillus subgen. Circumdati</taxon>
    </lineage>
</organism>
<dbReference type="AlphaFoldDB" id="A0A8G1R139"/>
<reference evidence="1 2" key="1">
    <citation type="submission" date="2018-02" db="EMBL/GenBank/DDBJ databases">
        <title>The genomes of Aspergillus section Nigri reveals drivers in fungal speciation.</title>
        <authorList>
            <consortium name="DOE Joint Genome Institute"/>
            <person name="Vesth T.C."/>
            <person name="Nybo J."/>
            <person name="Theobald S."/>
            <person name="Brandl J."/>
            <person name="Frisvad J.C."/>
            <person name="Nielsen K.F."/>
            <person name="Lyhne E.K."/>
            <person name="Kogle M.E."/>
            <person name="Kuo A."/>
            <person name="Riley R."/>
            <person name="Clum A."/>
            <person name="Nolan M."/>
            <person name="Lipzen A."/>
            <person name="Salamov A."/>
            <person name="Henrissat B."/>
            <person name="Wiebenga A."/>
            <person name="De vries R.P."/>
            <person name="Grigoriev I.V."/>
            <person name="Mortensen U.H."/>
            <person name="Andersen M.R."/>
            <person name="Baker S.E."/>
        </authorList>
    </citation>
    <scope>NUCLEOTIDE SEQUENCE [LARGE SCALE GENOMIC DNA]</scope>
    <source>
        <strain evidence="1 2">CBS 112811</strain>
    </source>
</reference>